<dbReference type="EMBL" id="LCAK01000001">
    <property type="protein sequence ID" value="KKR89146.1"/>
    <property type="molecule type" value="Genomic_DNA"/>
</dbReference>
<organism evidence="2 3">
    <name type="scientific">Candidatus Wolfebacteria bacterium GW2011_GWB1_41_12</name>
    <dbReference type="NCBI Taxonomy" id="1619006"/>
    <lineage>
        <taxon>Bacteria</taxon>
        <taxon>Candidatus Wolfeibacteriota</taxon>
    </lineage>
</organism>
<reference evidence="2 3" key="1">
    <citation type="journal article" date="2015" name="Nature">
        <title>rRNA introns, odd ribosomes, and small enigmatic genomes across a large radiation of phyla.</title>
        <authorList>
            <person name="Brown C.T."/>
            <person name="Hug L.A."/>
            <person name="Thomas B.C."/>
            <person name="Sharon I."/>
            <person name="Castelle C.J."/>
            <person name="Singh A."/>
            <person name="Wilkins M.J."/>
            <person name="Williams K.H."/>
            <person name="Banfield J.F."/>
        </authorList>
    </citation>
    <scope>NUCLEOTIDE SEQUENCE [LARGE SCALE GENOMIC DNA]</scope>
</reference>
<evidence type="ECO:0000313" key="3">
    <source>
        <dbReference type="Proteomes" id="UP000033918"/>
    </source>
</evidence>
<name>A0A0G0UNU5_9BACT</name>
<dbReference type="CDD" id="cd00761">
    <property type="entry name" value="Glyco_tranf_GTA_type"/>
    <property type="match status" value="1"/>
</dbReference>
<dbReference type="PANTHER" id="PTHR22916:SF3">
    <property type="entry name" value="UDP-GLCNAC:BETAGAL BETA-1,3-N-ACETYLGLUCOSAMINYLTRANSFERASE-LIKE PROTEIN 1"/>
    <property type="match status" value="1"/>
</dbReference>
<keyword evidence="2" id="KW-0808">Transferase</keyword>
<sequence length="339" mass="38453">MPKISVIIPTYNAEKFLPRTISSVLNQTFKEFELIIVDDCSSDKTGEIIEGFEKKDGRITGVFLDKNSGAPAHPKNIGVGLSKGDYIAFLDHDDEWLPQKLERQLNLVDAVGKEKFGVVSCNAFEIDETKPGQSAGKIAKPAIGLKHPKAVDIKGKDGLFSVFKLLKYESVHDVLANPGFYCGNNSSMFFSRETIEIIGPRDENIGAFEDTDIIFRIAQAGYDFYFIDEPLYRTYTHGGNFTKSYDRLSEREAAKRAENFSSFTEKYRGLYEKMTRLYSERLRGIGMLYMVGGEAGSARKFFLKAVKANPFIFKNYVNLFLSFFGQNFYRKLFSFNKRI</sequence>
<protein>
    <submittedName>
        <fullName evidence="2">Glycosyltransferase</fullName>
    </submittedName>
</protein>
<dbReference type="Pfam" id="PF00535">
    <property type="entry name" value="Glycos_transf_2"/>
    <property type="match status" value="1"/>
</dbReference>
<dbReference type="Gene3D" id="3.90.550.10">
    <property type="entry name" value="Spore Coat Polysaccharide Biosynthesis Protein SpsA, Chain A"/>
    <property type="match status" value="1"/>
</dbReference>
<comment type="caution">
    <text evidence="2">The sequence shown here is derived from an EMBL/GenBank/DDBJ whole genome shotgun (WGS) entry which is preliminary data.</text>
</comment>
<evidence type="ECO:0000259" key="1">
    <source>
        <dbReference type="Pfam" id="PF00535"/>
    </source>
</evidence>
<proteinExistence type="predicted"/>
<evidence type="ECO:0000313" key="2">
    <source>
        <dbReference type="EMBL" id="KKR89146.1"/>
    </source>
</evidence>
<dbReference type="PANTHER" id="PTHR22916">
    <property type="entry name" value="GLYCOSYLTRANSFERASE"/>
    <property type="match status" value="1"/>
</dbReference>
<feature type="domain" description="Glycosyltransferase 2-like" evidence="1">
    <location>
        <begin position="5"/>
        <end position="112"/>
    </location>
</feature>
<dbReference type="SUPFAM" id="SSF53448">
    <property type="entry name" value="Nucleotide-diphospho-sugar transferases"/>
    <property type="match status" value="1"/>
</dbReference>
<dbReference type="GO" id="GO:0016758">
    <property type="term" value="F:hexosyltransferase activity"/>
    <property type="evidence" value="ECO:0007669"/>
    <property type="project" value="UniProtKB-ARBA"/>
</dbReference>
<dbReference type="InterPro" id="IPR029044">
    <property type="entry name" value="Nucleotide-diphossugar_trans"/>
</dbReference>
<accession>A0A0G0UNU5</accession>
<gene>
    <name evidence="2" type="ORF">UU38_C0001G0048</name>
</gene>
<dbReference type="InterPro" id="IPR001173">
    <property type="entry name" value="Glyco_trans_2-like"/>
</dbReference>
<dbReference type="AlphaFoldDB" id="A0A0G0UNU5"/>
<dbReference type="Proteomes" id="UP000033918">
    <property type="component" value="Unassembled WGS sequence"/>
</dbReference>